<evidence type="ECO:0000313" key="12">
    <source>
        <dbReference type="EMBL" id="OAB44456.1"/>
    </source>
</evidence>
<dbReference type="SMART" id="SM00388">
    <property type="entry name" value="HisKA"/>
    <property type="match status" value="1"/>
</dbReference>
<evidence type="ECO:0000256" key="1">
    <source>
        <dbReference type="ARBA" id="ARBA00000085"/>
    </source>
</evidence>
<evidence type="ECO:0000256" key="4">
    <source>
        <dbReference type="ARBA" id="ARBA00022553"/>
    </source>
</evidence>
<dbReference type="SUPFAM" id="SSF55874">
    <property type="entry name" value="ATPase domain of HSP90 chaperone/DNA topoisomerase II/histidine kinase"/>
    <property type="match status" value="1"/>
</dbReference>
<evidence type="ECO:0000259" key="11">
    <source>
        <dbReference type="PROSITE" id="PS50109"/>
    </source>
</evidence>
<sequence length="463" mass="51607">MDGAVRILRRFVGSTMIISVFLLVLNLITLGTWVLKGMNDGPSPNSITQGITKNLHLDNESYYLDAEAEKLLQQNDAWAMLLNNNGIVKWSYVLPDELPRFYSLTDVAKFSRNYLLDYPVYVWEHGDGLVVIGFPKDSVGKYQFGFPVKWIRDIPFRSFALVIGNIALALLLSLLIGSRLIKSITPLIRGIHALAEEQSAHVEPKGVLSSLATSINHTSALLQQQNVALKARDEARSNWISGIFHDIRTPLSMVLGYASELEESEVVPLEQQQKASIIRQQGEKLRSLISDLNLVSMLEYEMQPLNTKIIRLSALARHVAADFLNNGLDERFSLELDFTNEHLKVNGDEKLLLRAITNLIQNSITHNEIGCQILLQTIAFPNKKVCHFIVSDNGKGVPSSELPDLLELPYSSTRKHPIHNGHGLGLPMVARIVKAHHGQLTLKSDTGRGMKATIEFPTVEVSV</sequence>
<evidence type="ECO:0000256" key="3">
    <source>
        <dbReference type="ARBA" id="ARBA00012438"/>
    </source>
</evidence>
<dbReference type="OrthoDB" id="368131at2"/>
<dbReference type="GO" id="GO:0005524">
    <property type="term" value="F:ATP binding"/>
    <property type="evidence" value="ECO:0007669"/>
    <property type="project" value="UniProtKB-KW"/>
</dbReference>
<reference evidence="12 13" key="1">
    <citation type="submission" date="2016-03" db="EMBL/GenBank/DDBJ databases">
        <title>Draft genome sequence of Paenibacillus glacialis DSM 22343.</title>
        <authorList>
            <person name="Shin S.-K."/>
            <person name="Yi H."/>
        </authorList>
    </citation>
    <scope>NUCLEOTIDE SEQUENCE [LARGE SCALE GENOMIC DNA]</scope>
    <source>
        <strain evidence="12 13">DSM 22343</strain>
    </source>
</reference>
<dbReference type="SUPFAM" id="SSF47384">
    <property type="entry name" value="Homodimeric domain of signal transducing histidine kinase"/>
    <property type="match status" value="1"/>
</dbReference>
<accession>A0A162K888</accession>
<dbReference type="InterPro" id="IPR004358">
    <property type="entry name" value="Sig_transdc_His_kin-like_C"/>
</dbReference>
<dbReference type="InterPro" id="IPR036890">
    <property type="entry name" value="HATPase_C_sf"/>
</dbReference>
<dbReference type="Gene3D" id="1.10.287.130">
    <property type="match status" value="1"/>
</dbReference>
<dbReference type="InterPro" id="IPR003594">
    <property type="entry name" value="HATPase_dom"/>
</dbReference>
<organism evidence="12 13">
    <name type="scientific">Paenibacillus glacialis</name>
    <dbReference type="NCBI Taxonomy" id="494026"/>
    <lineage>
        <taxon>Bacteria</taxon>
        <taxon>Bacillati</taxon>
        <taxon>Bacillota</taxon>
        <taxon>Bacilli</taxon>
        <taxon>Bacillales</taxon>
        <taxon>Paenibacillaceae</taxon>
        <taxon>Paenibacillus</taxon>
    </lineage>
</organism>
<comment type="caution">
    <text evidence="12">The sequence shown here is derived from an EMBL/GenBank/DDBJ whole genome shotgun (WGS) entry which is preliminary data.</text>
</comment>
<dbReference type="EMBL" id="LVJH01000007">
    <property type="protein sequence ID" value="OAB44456.1"/>
    <property type="molecule type" value="Genomic_DNA"/>
</dbReference>
<keyword evidence="6" id="KW-0547">Nucleotide-binding</keyword>
<dbReference type="RefSeq" id="WP_068530923.1">
    <property type="nucleotide sequence ID" value="NZ_LVJH01000007.1"/>
</dbReference>
<keyword evidence="10" id="KW-0472">Membrane</keyword>
<evidence type="ECO:0000256" key="10">
    <source>
        <dbReference type="SAM" id="Phobius"/>
    </source>
</evidence>
<dbReference type="Pfam" id="PF02518">
    <property type="entry name" value="HATPase_c"/>
    <property type="match status" value="1"/>
</dbReference>
<evidence type="ECO:0000256" key="2">
    <source>
        <dbReference type="ARBA" id="ARBA00004370"/>
    </source>
</evidence>
<evidence type="ECO:0000313" key="13">
    <source>
        <dbReference type="Proteomes" id="UP000076967"/>
    </source>
</evidence>
<evidence type="ECO:0000256" key="7">
    <source>
        <dbReference type="ARBA" id="ARBA00022777"/>
    </source>
</evidence>
<dbReference type="GO" id="GO:0016036">
    <property type="term" value="P:cellular response to phosphate starvation"/>
    <property type="evidence" value="ECO:0007669"/>
    <property type="project" value="TreeGrafter"/>
</dbReference>
<comment type="subcellular location">
    <subcellularLocation>
        <location evidence="2">Membrane</location>
    </subcellularLocation>
</comment>
<evidence type="ECO:0000256" key="8">
    <source>
        <dbReference type="ARBA" id="ARBA00022840"/>
    </source>
</evidence>
<keyword evidence="9" id="KW-0902">Two-component regulatory system</keyword>
<dbReference type="SMART" id="SM00387">
    <property type="entry name" value="HATPase_c"/>
    <property type="match status" value="1"/>
</dbReference>
<keyword evidence="13" id="KW-1185">Reference proteome</keyword>
<feature type="transmembrane region" description="Helical" evidence="10">
    <location>
        <begin position="159"/>
        <end position="181"/>
    </location>
</feature>
<dbReference type="PRINTS" id="PR00344">
    <property type="entry name" value="BCTRLSENSOR"/>
</dbReference>
<evidence type="ECO:0000256" key="6">
    <source>
        <dbReference type="ARBA" id="ARBA00022741"/>
    </source>
</evidence>
<dbReference type="PANTHER" id="PTHR45453">
    <property type="entry name" value="PHOSPHATE REGULON SENSOR PROTEIN PHOR"/>
    <property type="match status" value="1"/>
</dbReference>
<dbReference type="AlphaFoldDB" id="A0A162K888"/>
<name>A0A162K888_9BACL</name>
<dbReference type="InterPro" id="IPR003661">
    <property type="entry name" value="HisK_dim/P_dom"/>
</dbReference>
<dbReference type="Gene3D" id="3.30.565.10">
    <property type="entry name" value="Histidine kinase-like ATPase, C-terminal domain"/>
    <property type="match status" value="1"/>
</dbReference>
<keyword evidence="10" id="KW-0812">Transmembrane</keyword>
<dbReference type="InterPro" id="IPR005467">
    <property type="entry name" value="His_kinase_dom"/>
</dbReference>
<dbReference type="CDD" id="cd00082">
    <property type="entry name" value="HisKA"/>
    <property type="match status" value="1"/>
</dbReference>
<dbReference type="InterPro" id="IPR036097">
    <property type="entry name" value="HisK_dim/P_sf"/>
</dbReference>
<gene>
    <name evidence="12" type="ORF">PGLA_07315</name>
</gene>
<keyword evidence="10" id="KW-1133">Transmembrane helix</keyword>
<dbReference type="PANTHER" id="PTHR45453:SF1">
    <property type="entry name" value="PHOSPHATE REGULON SENSOR PROTEIN PHOR"/>
    <property type="match status" value="1"/>
</dbReference>
<dbReference type="Pfam" id="PF00512">
    <property type="entry name" value="HisKA"/>
    <property type="match status" value="1"/>
</dbReference>
<dbReference type="Proteomes" id="UP000076967">
    <property type="component" value="Unassembled WGS sequence"/>
</dbReference>
<evidence type="ECO:0000256" key="5">
    <source>
        <dbReference type="ARBA" id="ARBA00022679"/>
    </source>
</evidence>
<keyword evidence="8" id="KW-0067">ATP-binding</keyword>
<dbReference type="GO" id="GO:0000155">
    <property type="term" value="F:phosphorelay sensor kinase activity"/>
    <property type="evidence" value="ECO:0007669"/>
    <property type="project" value="InterPro"/>
</dbReference>
<dbReference type="GO" id="GO:0005886">
    <property type="term" value="C:plasma membrane"/>
    <property type="evidence" value="ECO:0007669"/>
    <property type="project" value="TreeGrafter"/>
</dbReference>
<feature type="domain" description="Histidine kinase" evidence="11">
    <location>
        <begin position="242"/>
        <end position="460"/>
    </location>
</feature>
<dbReference type="InterPro" id="IPR050351">
    <property type="entry name" value="BphY/WalK/GraS-like"/>
</dbReference>
<dbReference type="PROSITE" id="PS50109">
    <property type="entry name" value="HIS_KIN"/>
    <property type="match status" value="1"/>
</dbReference>
<dbReference type="GO" id="GO:0004721">
    <property type="term" value="F:phosphoprotein phosphatase activity"/>
    <property type="evidence" value="ECO:0007669"/>
    <property type="project" value="TreeGrafter"/>
</dbReference>
<keyword evidence="7 12" id="KW-0418">Kinase</keyword>
<protein>
    <recommendedName>
        <fullName evidence="3">histidine kinase</fullName>
        <ecNumber evidence="3">2.7.13.3</ecNumber>
    </recommendedName>
</protein>
<comment type="catalytic activity">
    <reaction evidence="1">
        <text>ATP + protein L-histidine = ADP + protein N-phospho-L-histidine.</text>
        <dbReference type="EC" id="2.7.13.3"/>
    </reaction>
</comment>
<dbReference type="STRING" id="494026.PGLA_07315"/>
<keyword evidence="4" id="KW-0597">Phosphoprotein</keyword>
<feature type="transmembrane region" description="Helical" evidence="10">
    <location>
        <begin position="12"/>
        <end position="35"/>
    </location>
</feature>
<evidence type="ECO:0000256" key="9">
    <source>
        <dbReference type="ARBA" id="ARBA00023012"/>
    </source>
</evidence>
<dbReference type="EC" id="2.7.13.3" evidence="3"/>
<proteinExistence type="predicted"/>
<keyword evidence="5" id="KW-0808">Transferase</keyword>